<name>A0A1X7DTV3_9HYPH</name>
<dbReference type="OrthoDB" id="9815602at2"/>
<dbReference type="AlphaFoldDB" id="A0A1X7DTV3"/>
<keyword evidence="1" id="KW-0732">Signal</keyword>
<feature type="domain" description="SsuA/THI5-like" evidence="2">
    <location>
        <begin position="39"/>
        <end position="241"/>
    </location>
</feature>
<dbReference type="GO" id="GO:0009228">
    <property type="term" value="P:thiamine biosynthetic process"/>
    <property type="evidence" value="ECO:0007669"/>
    <property type="project" value="InterPro"/>
</dbReference>
<protein>
    <submittedName>
        <fullName evidence="3">ABC-type nitrate/sulfonate/bicarbonate transport system, substrate-binding protein</fullName>
    </submittedName>
</protein>
<dbReference type="InterPro" id="IPR015168">
    <property type="entry name" value="SsuA/THI5"/>
</dbReference>
<dbReference type="Pfam" id="PF09084">
    <property type="entry name" value="NMT1"/>
    <property type="match status" value="1"/>
</dbReference>
<evidence type="ECO:0000259" key="2">
    <source>
        <dbReference type="Pfam" id="PF09084"/>
    </source>
</evidence>
<accession>A0A1X7DTV3</accession>
<gene>
    <name evidence="3" type="ORF">SAMN02982989_5848</name>
</gene>
<dbReference type="EMBL" id="FXAF01000003">
    <property type="protein sequence ID" value="SMF21395.1"/>
    <property type="molecule type" value="Genomic_DNA"/>
</dbReference>
<sequence>MKKLLYCAAMLVAAAGTVLADELPKVRVQLGWIGNVQYGEQYIALEDGLFKKHGIDVTISPGGPNAPSALTSVAAGDADIGFTGWLPFLDAVAKGNDYVLIAAQMQVSPLGIISLKDKPILKPQDLVGSKILAQGPNEKTAIEATLSLAGLPRDQWTQVPAGFSPEPLISKAGEGYTGFATNQVITLEQMGLVKDKDFYFRSFDDLGFKGYAGIAFTSRKYLDEHRDRVVAYLQAIVEAWQKNEKDFSYAPKLIVEKYGADYGLDIQQQTRQNEVQAPYYRPGGDPDFPIYSINLEHIAGPMMDAARASGRTNLPDASKIAAPDLVLEALANLKKTAN</sequence>
<dbReference type="Gene3D" id="3.40.190.10">
    <property type="entry name" value="Periplasmic binding protein-like II"/>
    <property type="match status" value="2"/>
</dbReference>
<dbReference type="SUPFAM" id="SSF53850">
    <property type="entry name" value="Periplasmic binding protein-like II"/>
    <property type="match status" value="1"/>
</dbReference>
<evidence type="ECO:0000313" key="4">
    <source>
        <dbReference type="Proteomes" id="UP000192903"/>
    </source>
</evidence>
<dbReference type="RefSeq" id="WP_085421209.1">
    <property type="nucleotide sequence ID" value="NZ_FXAF01000003.1"/>
</dbReference>
<feature type="signal peptide" evidence="1">
    <location>
        <begin position="1"/>
        <end position="20"/>
    </location>
</feature>
<dbReference type="PANTHER" id="PTHR31528">
    <property type="entry name" value="4-AMINO-5-HYDROXYMETHYL-2-METHYLPYRIMIDINE PHOSPHATE SYNTHASE THI11-RELATED"/>
    <property type="match status" value="1"/>
</dbReference>
<evidence type="ECO:0000313" key="3">
    <source>
        <dbReference type="EMBL" id="SMF21395.1"/>
    </source>
</evidence>
<evidence type="ECO:0000256" key="1">
    <source>
        <dbReference type="SAM" id="SignalP"/>
    </source>
</evidence>
<feature type="chain" id="PRO_5013298914" evidence="1">
    <location>
        <begin position="21"/>
        <end position="338"/>
    </location>
</feature>
<dbReference type="PANTHER" id="PTHR31528:SF3">
    <property type="entry name" value="THIAMINE BIOSYNTHESIS PROTEIN HI_0357-RELATED"/>
    <property type="match status" value="1"/>
</dbReference>
<dbReference type="Proteomes" id="UP000192903">
    <property type="component" value="Unassembled WGS sequence"/>
</dbReference>
<dbReference type="STRING" id="464029.SAMN02982989_5848"/>
<dbReference type="InterPro" id="IPR027939">
    <property type="entry name" value="NMT1/THI5"/>
</dbReference>
<keyword evidence="4" id="KW-1185">Reference proteome</keyword>
<organism evidence="3 4">
    <name type="scientific">Xaviernesmea oryzae</name>
    <dbReference type="NCBI Taxonomy" id="464029"/>
    <lineage>
        <taxon>Bacteria</taxon>
        <taxon>Pseudomonadati</taxon>
        <taxon>Pseudomonadota</taxon>
        <taxon>Alphaproteobacteria</taxon>
        <taxon>Hyphomicrobiales</taxon>
        <taxon>Rhizobiaceae</taxon>
        <taxon>Rhizobium/Agrobacterium group</taxon>
        <taxon>Xaviernesmea</taxon>
    </lineage>
</organism>
<reference evidence="4" key="1">
    <citation type="submission" date="2017-04" db="EMBL/GenBank/DDBJ databases">
        <authorList>
            <person name="Varghese N."/>
            <person name="Submissions S."/>
        </authorList>
    </citation>
    <scope>NUCLEOTIDE SEQUENCE [LARGE SCALE GENOMIC DNA]</scope>
    <source>
        <strain evidence="4">B4P</strain>
    </source>
</reference>
<proteinExistence type="predicted"/>